<protein>
    <submittedName>
        <fullName evidence="1">Uncharacterized protein</fullName>
    </submittedName>
</protein>
<evidence type="ECO:0000313" key="2">
    <source>
        <dbReference type="Proteomes" id="UP001239213"/>
    </source>
</evidence>
<sequence length="195" mass="20692">MRGAALVSSAGSQGLQRSLASLAANESTKPASCHPEFSLPARWFRWYGELGRLRSPSRSRTGSLSSAGLSVCPYQSPKVRKSCSNVDARNPPQTPVKVKTNEQGYSMTNADPGPFGSGRVSSRQLCSETGRPYEYLQSFVRKAAGGQLYIAFPEFDGGGSKTPGQTTDAPWLSHVGTHAAVANLASIRTAVGVEI</sequence>
<keyword evidence="2" id="KW-1185">Reference proteome</keyword>
<proteinExistence type="predicted"/>
<evidence type="ECO:0000313" key="1">
    <source>
        <dbReference type="EMBL" id="KAK1489851.1"/>
    </source>
</evidence>
<name>A0AAI9Y8R8_9PEZI</name>
<dbReference type="EMBL" id="MPDP01000044">
    <property type="protein sequence ID" value="KAK1489851.1"/>
    <property type="molecule type" value="Genomic_DNA"/>
</dbReference>
<comment type="caution">
    <text evidence="1">The sequence shown here is derived from an EMBL/GenBank/DDBJ whole genome shotgun (WGS) entry which is preliminary data.</text>
</comment>
<gene>
    <name evidence="1" type="ORF">CCUS01_14577</name>
</gene>
<reference evidence="1" key="1">
    <citation type="submission" date="2016-11" db="EMBL/GenBank/DDBJ databases">
        <title>The genome sequence of Colletotrichum cuscutae.</title>
        <authorList>
            <person name="Baroncelli R."/>
        </authorList>
    </citation>
    <scope>NUCLEOTIDE SEQUENCE</scope>
    <source>
        <strain evidence="1">IMI 304802</strain>
    </source>
</reference>
<organism evidence="1 2">
    <name type="scientific">Colletotrichum cuscutae</name>
    <dbReference type="NCBI Taxonomy" id="1209917"/>
    <lineage>
        <taxon>Eukaryota</taxon>
        <taxon>Fungi</taxon>
        <taxon>Dikarya</taxon>
        <taxon>Ascomycota</taxon>
        <taxon>Pezizomycotina</taxon>
        <taxon>Sordariomycetes</taxon>
        <taxon>Hypocreomycetidae</taxon>
        <taxon>Glomerellales</taxon>
        <taxon>Glomerellaceae</taxon>
        <taxon>Colletotrichum</taxon>
        <taxon>Colletotrichum acutatum species complex</taxon>
    </lineage>
</organism>
<accession>A0AAI9Y8R8</accession>
<dbReference type="Proteomes" id="UP001239213">
    <property type="component" value="Unassembled WGS sequence"/>
</dbReference>
<dbReference type="AlphaFoldDB" id="A0AAI9Y8R8"/>